<proteinExistence type="predicted"/>
<gene>
    <name evidence="2" type="ORF">DDF84_008780</name>
</gene>
<organism evidence="2 3">
    <name type="scientific">Cupriavidus metallidurans</name>
    <dbReference type="NCBI Taxonomy" id="119219"/>
    <lineage>
        <taxon>Bacteria</taxon>
        <taxon>Pseudomonadati</taxon>
        <taxon>Pseudomonadota</taxon>
        <taxon>Betaproteobacteria</taxon>
        <taxon>Burkholderiales</taxon>
        <taxon>Burkholderiaceae</taxon>
        <taxon>Cupriavidus</taxon>
    </lineage>
</organism>
<feature type="region of interest" description="Disordered" evidence="1">
    <location>
        <begin position="130"/>
        <end position="154"/>
    </location>
</feature>
<sequence length="167" mass="18624">MRRRPGRARRRRSMDYLTRADLDGYVPPSIQAQLTDDDAGTVVNESRLAEAISTASEVADGYLRQRYRLPLLVVPKQLKDWVGAIARHWLYMRRPEGANDLPPAVVRSYKDAVMFLGQVRDEKLSIGIVDADGAEPGKDSQPAPASGGAIQLRASRREFSDDVLGRY</sequence>
<evidence type="ECO:0000256" key="1">
    <source>
        <dbReference type="SAM" id="MobiDB-lite"/>
    </source>
</evidence>
<dbReference type="OrthoDB" id="9812088at2"/>
<dbReference type="Proteomes" id="UP000253772">
    <property type="component" value="Chromosome c1"/>
</dbReference>
<dbReference type="InterPro" id="IPR009752">
    <property type="entry name" value="Phage_Mu_GpJ"/>
</dbReference>
<evidence type="ECO:0000313" key="3">
    <source>
        <dbReference type="Proteomes" id="UP000253772"/>
    </source>
</evidence>
<evidence type="ECO:0000313" key="2">
    <source>
        <dbReference type="EMBL" id="QBP09848.1"/>
    </source>
</evidence>
<reference evidence="2 3" key="1">
    <citation type="submission" date="2019-03" db="EMBL/GenBank/DDBJ databases">
        <title>Comparative insights into the high quality Complete genome sequence of highly metal resistant Cupriavidus metallidurans strain BS1 isolated from a gold-copper mine.</title>
        <authorList>
            <person name="Mazhar H.S."/>
            <person name="Rensing C."/>
        </authorList>
    </citation>
    <scope>NUCLEOTIDE SEQUENCE [LARGE SCALE GENOMIC DNA]</scope>
    <source>
        <strain evidence="2 3">BS1</strain>
    </source>
</reference>
<dbReference type="EMBL" id="CP037900">
    <property type="protein sequence ID" value="QBP09848.1"/>
    <property type="molecule type" value="Genomic_DNA"/>
</dbReference>
<accession>A0A482IM68</accession>
<dbReference type="Pfam" id="PF07030">
    <property type="entry name" value="Phage_Mu_Gp36"/>
    <property type="match status" value="1"/>
</dbReference>
<name>A0A482IM68_9BURK</name>
<dbReference type="AlphaFoldDB" id="A0A482IM68"/>
<protein>
    <submittedName>
        <fullName evidence="2">DUF1320 domain-containing protein</fullName>
    </submittedName>
</protein>